<dbReference type="HOGENOM" id="CLU_2552535_0_0_6"/>
<accession>A9KFD3</accession>
<dbReference type="EMBL" id="CP000733">
    <property type="protein sequence ID" value="ABS77516.2"/>
    <property type="molecule type" value="Genomic_DNA"/>
</dbReference>
<proteinExistence type="predicted"/>
<dbReference type="KEGG" id="cbd:CBUD_0842"/>
<evidence type="ECO:0000313" key="1">
    <source>
        <dbReference type="EMBL" id="ABS77516.2"/>
    </source>
</evidence>
<protein>
    <submittedName>
        <fullName evidence="1">Uncharacterized protein</fullName>
    </submittedName>
</protein>
<reference evidence="1 2" key="1">
    <citation type="journal article" date="2009" name="Infect. Immun.">
        <title>Comparative genomics reveal extensive transposon-mediated genomic plasticity and diversity among potential effector proteins within the genus Coxiella.</title>
        <authorList>
            <person name="Beare P.A."/>
            <person name="Unsworth N."/>
            <person name="Andoh M."/>
            <person name="Voth D.E."/>
            <person name="Omsland A."/>
            <person name="Gilk S.D."/>
            <person name="Williams K.P."/>
            <person name="Sobral B.W."/>
            <person name="Kupko J.J.III."/>
            <person name="Porcella S.F."/>
            <person name="Samuel J.E."/>
            <person name="Heinzen R.A."/>
        </authorList>
    </citation>
    <scope>NUCLEOTIDE SEQUENCE [LARGE SCALE GENOMIC DNA]</scope>
    <source>
        <strain evidence="1 2">Dugway 5J108-111</strain>
    </source>
</reference>
<name>A9KFD3_COXBN</name>
<evidence type="ECO:0000313" key="2">
    <source>
        <dbReference type="Proteomes" id="UP000008555"/>
    </source>
</evidence>
<dbReference type="AlphaFoldDB" id="A9KFD3"/>
<gene>
    <name evidence="1" type="ordered locus">CBUD_0842</name>
</gene>
<organism evidence="1 2">
    <name type="scientific">Coxiella burnetii (strain Dugway 5J108-111)</name>
    <dbReference type="NCBI Taxonomy" id="434922"/>
    <lineage>
        <taxon>Bacteria</taxon>
        <taxon>Pseudomonadati</taxon>
        <taxon>Pseudomonadota</taxon>
        <taxon>Gammaproteobacteria</taxon>
        <taxon>Legionellales</taxon>
        <taxon>Coxiellaceae</taxon>
        <taxon>Coxiella</taxon>
    </lineage>
</organism>
<dbReference type="Proteomes" id="UP000008555">
    <property type="component" value="Chromosome"/>
</dbReference>
<sequence length="82" mass="9617">MPNVNMTPYSMRYFLYKNPLLFTKVIISKNQEKTMKKTVPAKKVVKKMDPNFGRFIVAGKGFGEINKSEYLRLEKLVRKNTK</sequence>